<dbReference type="OrthoDB" id="7055424at2"/>
<gene>
    <name evidence="1" type="ordered locus">Tresu_0562</name>
</gene>
<dbReference type="KEGG" id="tsu:Tresu_0562"/>
<dbReference type="AlphaFoldDB" id="F2NRG2"/>
<protein>
    <submittedName>
        <fullName evidence="1">Uncharacterized protein</fullName>
    </submittedName>
</protein>
<evidence type="ECO:0000313" key="1">
    <source>
        <dbReference type="EMBL" id="AEB13504.1"/>
    </source>
</evidence>
<dbReference type="RefSeq" id="WP_013700811.1">
    <property type="nucleotide sequence ID" value="NC_015385.1"/>
</dbReference>
<name>F2NRG2_TRES6</name>
<proteinExistence type="predicted"/>
<dbReference type="HOGENOM" id="CLU_1048270_0_0_12"/>
<dbReference type="STRING" id="869209.Tresu_0562"/>
<reference evidence="2" key="2">
    <citation type="submission" date="2011-04" db="EMBL/GenBank/DDBJ databases">
        <title>The complete genome of chromosome of Treponema succinifaciens DSM 2489.</title>
        <authorList>
            <person name="Lucas S."/>
            <person name="Copeland A."/>
            <person name="Lapidus A."/>
            <person name="Bruce D."/>
            <person name="Goodwin L."/>
            <person name="Pitluck S."/>
            <person name="Peters L."/>
            <person name="Kyrpides N."/>
            <person name="Mavromatis K."/>
            <person name="Ivanova N."/>
            <person name="Ovchinnikova G."/>
            <person name="Teshima H."/>
            <person name="Detter J.C."/>
            <person name="Tapia R."/>
            <person name="Han C."/>
            <person name="Land M."/>
            <person name="Hauser L."/>
            <person name="Markowitz V."/>
            <person name="Cheng J.-F."/>
            <person name="Hugenholtz P."/>
            <person name="Woyke T."/>
            <person name="Wu D."/>
            <person name="Gronow S."/>
            <person name="Wellnitz S."/>
            <person name="Brambilla E."/>
            <person name="Klenk H.-P."/>
            <person name="Eisen J.A."/>
        </authorList>
    </citation>
    <scope>NUCLEOTIDE SEQUENCE [LARGE SCALE GENOMIC DNA]</scope>
    <source>
        <strain evidence="2">ATCC 33096 / DSM 2489 / 6091</strain>
    </source>
</reference>
<organism evidence="1 2">
    <name type="scientific">Treponema succinifaciens (strain ATCC 33096 / DSM 2489 / 6091)</name>
    <dbReference type="NCBI Taxonomy" id="869209"/>
    <lineage>
        <taxon>Bacteria</taxon>
        <taxon>Pseudomonadati</taxon>
        <taxon>Spirochaetota</taxon>
        <taxon>Spirochaetia</taxon>
        <taxon>Spirochaetales</taxon>
        <taxon>Treponemataceae</taxon>
        <taxon>Treponema</taxon>
    </lineage>
</organism>
<dbReference type="EMBL" id="CP002631">
    <property type="protein sequence ID" value="AEB13504.1"/>
    <property type="molecule type" value="Genomic_DNA"/>
</dbReference>
<keyword evidence="2" id="KW-1185">Reference proteome</keyword>
<reference evidence="1 2" key="1">
    <citation type="journal article" date="2011" name="Stand. Genomic Sci.">
        <title>Complete genome sequence of Treponema succinifaciens type strain (6091).</title>
        <authorList>
            <person name="Han C."/>
            <person name="Gronow S."/>
            <person name="Teshima H."/>
            <person name="Lapidus A."/>
            <person name="Nolan M."/>
            <person name="Lucas S."/>
            <person name="Hammon N."/>
            <person name="Deshpande S."/>
            <person name="Cheng J.F."/>
            <person name="Zeytun A."/>
            <person name="Tapia R."/>
            <person name="Goodwin L."/>
            <person name="Pitluck S."/>
            <person name="Liolios K."/>
            <person name="Pagani I."/>
            <person name="Ivanova N."/>
            <person name="Mavromatis K."/>
            <person name="Mikhailova N."/>
            <person name="Huntemann M."/>
            <person name="Pati A."/>
            <person name="Chen A."/>
            <person name="Palaniappan K."/>
            <person name="Land M."/>
            <person name="Hauser L."/>
            <person name="Brambilla E.M."/>
            <person name="Rohde M."/>
            <person name="Goker M."/>
            <person name="Woyke T."/>
            <person name="Bristow J."/>
            <person name="Eisen J.A."/>
            <person name="Markowitz V."/>
            <person name="Hugenholtz P."/>
            <person name="Kyrpides N.C."/>
            <person name="Klenk H.P."/>
            <person name="Detter J.C."/>
        </authorList>
    </citation>
    <scope>NUCLEOTIDE SEQUENCE [LARGE SCALE GENOMIC DNA]</scope>
    <source>
        <strain evidence="2">ATCC 33096 / DSM 2489 / 6091</strain>
    </source>
</reference>
<dbReference type="eggNOG" id="ENOG502ZSIY">
    <property type="taxonomic scope" value="Bacteria"/>
</dbReference>
<dbReference type="GeneID" id="302997766"/>
<evidence type="ECO:0000313" key="2">
    <source>
        <dbReference type="Proteomes" id="UP000006852"/>
    </source>
</evidence>
<sequence>MKCGKHTKFILTPVSEILKDCVNATKGLSMGVETYPLCDYIMQTTFLKMTGASEQKLKCILWEIATNDFEFRYDFLKPQTSYGEYSRLEDKNKVFRDLKKQVKKMTPDLDCFKKIYDDDTKTEIQKKASQDLIDLLEHSVLAIWQVKQFNNFKKHSKKILENHFCNVSKDGTNVSLMEEVINYDKIIWKHRNRCAHNLKSYQENLPDLSNLVKKEYDYENYFFRFSILVLMDEIFMKIYKEYLNLLEMNIL</sequence>
<accession>F2NRG2</accession>
<dbReference type="Proteomes" id="UP000006852">
    <property type="component" value="Chromosome"/>
</dbReference>